<sequence length="94" mass="10227">MANYLRITYAKSSQDPTPGSPTLEPNMGFTLLFLSFNLGPEAENQAVGEIDLYGDGDDDIDEDEDDDDEDDDDDDDDDGNSGNGGKYGDCDDVY</sequence>
<evidence type="ECO:0000313" key="3">
    <source>
        <dbReference type="Proteomes" id="UP000735302"/>
    </source>
</evidence>
<feature type="compositionally biased region" description="Acidic residues" evidence="1">
    <location>
        <begin position="52"/>
        <end position="79"/>
    </location>
</feature>
<organism evidence="2 3">
    <name type="scientific">Plakobranchus ocellatus</name>
    <dbReference type="NCBI Taxonomy" id="259542"/>
    <lineage>
        <taxon>Eukaryota</taxon>
        <taxon>Metazoa</taxon>
        <taxon>Spiralia</taxon>
        <taxon>Lophotrochozoa</taxon>
        <taxon>Mollusca</taxon>
        <taxon>Gastropoda</taxon>
        <taxon>Heterobranchia</taxon>
        <taxon>Euthyneura</taxon>
        <taxon>Panpulmonata</taxon>
        <taxon>Sacoglossa</taxon>
        <taxon>Placobranchoidea</taxon>
        <taxon>Plakobranchidae</taxon>
        <taxon>Plakobranchus</taxon>
    </lineage>
</organism>
<dbReference type="EMBL" id="BLXT01000273">
    <property type="protein sequence ID" value="GFN75525.1"/>
    <property type="molecule type" value="Genomic_DNA"/>
</dbReference>
<dbReference type="AlphaFoldDB" id="A0AAV3XXH5"/>
<reference evidence="2 3" key="1">
    <citation type="journal article" date="2021" name="Elife">
        <title>Chloroplast acquisition without the gene transfer in kleptoplastic sea slugs, Plakobranchus ocellatus.</title>
        <authorList>
            <person name="Maeda T."/>
            <person name="Takahashi S."/>
            <person name="Yoshida T."/>
            <person name="Shimamura S."/>
            <person name="Takaki Y."/>
            <person name="Nagai Y."/>
            <person name="Toyoda A."/>
            <person name="Suzuki Y."/>
            <person name="Arimoto A."/>
            <person name="Ishii H."/>
            <person name="Satoh N."/>
            <person name="Nishiyama T."/>
            <person name="Hasebe M."/>
            <person name="Maruyama T."/>
            <person name="Minagawa J."/>
            <person name="Obokata J."/>
            <person name="Shigenobu S."/>
        </authorList>
    </citation>
    <scope>NUCLEOTIDE SEQUENCE [LARGE SCALE GENOMIC DNA]</scope>
</reference>
<evidence type="ECO:0000313" key="2">
    <source>
        <dbReference type="EMBL" id="GFN75525.1"/>
    </source>
</evidence>
<proteinExistence type="predicted"/>
<evidence type="ECO:0000256" key="1">
    <source>
        <dbReference type="SAM" id="MobiDB-lite"/>
    </source>
</evidence>
<keyword evidence="3" id="KW-1185">Reference proteome</keyword>
<name>A0AAV3XXH5_9GAST</name>
<feature type="region of interest" description="Disordered" evidence="1">
    <location>
        <begin position="1"/>
        <end position="25"/>
    </location>
</feature>
<feature type="region of interest" description="Disordered" evidence="1">
    <location>
        <begin position="45"/>
        <end position="94"/>
    </location>
</feature>
<dbReference type="Proteomes" id="UP000735302">
    <property type="component" value="Unassembled WGS sequence"/>
</dbReference>
<accession>A0AAV3XXH5</accession>
<gene>
    <name evidence="2" type="ORF">PoB_000203100</name>
</gene>
<protein>
    <submittedName>
        <fullName evidence="2">Uncharacterized protein</fullName>
    </submittedName>
</protein>
<comment type="caution">
    <text evidence="2">The sequence shown here is derived from an EMBL/GenBank/DDBJ whole genome shotgun (WGS) entry which is preliminary data.</text>
</comment>